<evidence type="ECO:0000313" key="3">
    <source>
        <dbReference type="Proteomes" id="UP000377595"/>
    </source>
</evidence>
<protein>
    <submittedName>
        <fullName evidence="2">Uncharacterized protein</fullName>
    </submittedName>
</protein>
<organism evidence="2 3">
    <name type="scientific">Acrocarpospora pleiomorpha</name>
    <dbReference type="NCBI Taxonomy" id="90975"/>
    <lineage>
        <taxon>Bacteria</taxon>
        <taxon>Bacillati</taxon>
        <taxon>Actinomycetota</taxon>
        <taxon>Actinomycetes</taxon>
        <taxon>Streptosporangiales</taxon>
        <taxon>Streptosporangiaceae</taxon>
        <taxon>Acrocarpospora</taxon>
    </lineage>
</organism>
<keyword evidence="3" id="KW-1185">Reference proteome</keyword>
<feature type="signal peptide" evidence="1">
    <location>
        <begin position="1"/>
        <end position="26"/>
    </location>
</feature>
<proteinExistence type="predicted"/>
<reference evidence="2 3" key="1">
    <citation type="submission" date="2019-10" db="EMBL/GenBank/DDBJ databases">
        <title>Whole genome shotgun sequence of Acrocarpospora pleiomorpha NBRC 16267.</title>
        <authorList>
            <person name="Ichikawa N."/>
            <person name="Kimura A."/>
            <person name="Kitahashi Y."/>
            <person name="Komaki H."/>
            <person name="Oguchi A."/>
        </authorList>
    </citation>
    <scope>NUCLEOTIDE SEQUENCE [LARGE SCALE GENOMIC DNA]</scope>
    <source>
        <strain evidence="2 3">NBRC 16267</strain>
    </source>
</reference>
<sequence>MAAVVMSLTFCAAFVLPFMAASDAYAQQRPAHYMDASRGARGVVVMTPHRPLWVDVRSSVWSNATISRAPDHSYPDPAFMGVKLTDLNKLHTWYAHVRNPGQTNAVHSSTTARADLSRIARHAAYTHTDTRMAAFTVPGARGPPTRTDL</sequence>
<name>A0A5M3XE33_9ACTN</name>
<accession>A0A5M3XE33</accession>
<gene>
    <name evidence="2" type="ORF">Aple_027610</name>
</gene>
<dbReference type="AlphaFoldDB" id="A0A5M3XE33"/>
<dbReference type="Proteomes" id="UP000377595">
    <property type="component" value="Unassembled WGS sequence"/>
</dbReference>
<dbReference type="EMBL" id="BLAF01000013">
    <property type="protein sequence ID" value="GES19865.1"/>
    <property type="molecule type" value="Genomic_DNA"/>
</dbReference>
<keyword evidence="1" id="KW-0732">Signal</keyword>
<feature type="chain" id="PRO_5024379446" evidence="1">
    <location>
        <begin position="27"/>
        <end position="149"/>
    </location>
</feature>
<comment type="caution">
    <text evidence="2">The sequence shown here is derived from an EMBL/GenBank/DDBJ whole genome shotgun (WGS) entry which is preliminary data.</text>
</comment>
<evidence type="ECO:0000256" key="1">
    <source>
        <dbReference type="SAM" id="SignalP"/>
    </source>
</evidence>
<evidence type="ECO:0000313" key="2">
    <source>
        <dbReference type="EMBL" id="GES19865.1"/>
    </source>
</evidence>